<feature type="binding site" evidence="11">
    <location>
        <position position="46"/>
    </location>
    <ligand>
        <name>Zn(2+)</name>
        <dbReference type="ChEBI" id="CHEBI:29105"/>
        <note>catalytic</note>
    </ligand>
</feature>
<sequence length="119" mass="12702">MPTRDSAFATEVVLHEYTHGLSKRLAGGPENADCVSATLESGGMGEGWSDFMAAAVLTKTTDDRSKNSTVGAWLAGNDAGLRIRPYSTNLSVNELRYQDTTKMKEIHEMASSGASLSTT</sequence>
<evidence type="ECO:0000256" key="9">
    <source>
        <dbReference type="ARBA" id="ARBA00023145"/>
    </source>
</evidence>
<evidence type="ECO:0000256" key="5">
    <source>
        <dbReference type="ARBA" id="ARBA00022723"/>
    </source>
</evidence>
<feature type="binding site" evidence="11">
    <location>
        <position position="15"/>
    </location>
    <ligand>
        <name>Zn(2+)</name>
        <dbReference type="ChEBI" id="CHEBI:29105"/>
        <note>catalytic</note>
    </ligand>
</feature>
<evidence type="ECO:0000256" key="10">
    <source>
        <dbReference type="PIRSR" id="PIRSR601842-1"/>
    </source>
</evidence>
<evidence type="ECO:0000256" key="6">
    <source>
        <dbReference type="ARBA" id="ARBA00022801"/>
    </source>
</evidence>
<comment type="subcellular location">
    <subcellularLocation>
        <location evidence="1 12">Secreted</location>
    </subcellularLocation>
</comment>
<evidence type="ECO:0000256" key="3">
    <source>
        <dbReference type="ARBA" id="ARBA00022525"/>
    </source>
</evidence>
<evidence type="ECO:0000313" key="14">
    <source>
        <dbReference type="Proteomes" id="UP000557566"/>
    </source>
</evidence>
<keyword evidence="6 12" id="KW-0378">Hydrolase</keyword>
<dbReference type="GO" id="GO:0008270">
    <property type="term" value="F:zinc ion binding"/>
    <property type="evidence" value="ECO:0007669"/>
    <property type="project" value="InterPro"/>
</dbReference>
<feature type="active site" evidence="10">
    <location>
        <position position="16"/>
    </location>
</feature>
<proteinExistence type="inferred from homology"/>
<accession>A0A8H4VAG2</accession>
<evidence type="ECO:0000256" key="4">
    <source>
        <dbReference type="ARBA" id="ARBA00022670"/>
    </source>
</evidence>
<keyword evidence="9 12" id="KW-0865">Zymogen</keyword>
<evidence type="ECO:0000256" key="2">
    <source>
        <dbReference type="ARBA" id="ARBA00006006"/>
    </source>
</evidence>
<organism evidence="13 14">
    <name type="scientific">Ophiocordyceps sinensis</name>
    <dbReference type="NCBI Taxonomy" id="72228"/>
    <lineage>
        <taxon>Eukaryota</taxon>
        <taxon>Fungi</taxon>
        <taxon>Dikarya</taxon>
        <taxon>Ascomycota</taxon>
        <taxon>Pezizomycotina</taxon>
        <taxon>Sordariomycetes</taxon>
        <taxon>Hypocreomycetidae</taxon>
        <taxon>Hypocreales</taxon>
        <taxon>Ophiocordycipitaceae</taxon>
        <taxon>Ophiocordyceps</taxon>
    </lineage>
</organism>
<keyword evidence="8 12" id="KW-0482">Metalloprotease</keyword>
<comment type="cofactor">
    <cofactor evidence="11">
        <name>Zn(2+)</name>
        <dbReference type="ChEBI" id="CHEBI:29105"/>
    </cofactor>
    <text evidence="11">Binds 1 zinc ion per subunit.</text>
</comment>
<dbReference type="PANTHER" id="PTHR33478:SF1">
    <property type="entry name" value="EXTRACELLULAR METALLOPROTEINASE MEP"/>
    <property type="match status" value="1"/>
</dbReference>
<dbReference type="Proteomes" id="UP000557566">
    <property type="component" value="Unassembled WGS sequence"/>
</dbReference>
<dbReference type="InterPro" id="IPR001842">
    <property type="entry name" value="Peptidase_M36"/>
</dbReference>
<evidence type="ECO:0000256" key="12">
    <source>
        <dbReference type="RuleBase" id="RU364017"/>
    </source>
</evidence>
<dbReference type="GO" id="GO:0006508">
    <property type="term" value="P:proteolysis"/>
    <property type="evidence" value="ECO:0007669"/>
    <property type="project" value="UniProtKB-KW"/>
</dbReference>
<feature type="binding site" evidence="11">
    <location>
        <position position="19"/>
    </location>
    <ligand>
        <name>Zn(2+)</name>
        <dbReference type="ChEBI" id="CHEBI:29105"/>
        <note>catalytic</note>
    </ligand>
</feature>
<dbReference type="AlphaFoldDB" id="A0A8H4VAG2"/>
<protein>
    <recommendedName>
        <fullName evidence="12">Extracellular metalloproteinase</fullName>
        <ecNumber evidence="12">3.4.24.-</ecNumber>
    </recommendedName>
    <alternativeName>
        <fullName evidence="12">Fungalysin</fullName>
    </alternativeName>
</protein>
<name>A0A8H4VAG2_9HYPO</name>
<gene>
    <name evidence="13" type="ORF">G6O67_000951</name>
</gene>
<evidence type="ECO:0000256" key="11">
    <source>
        <dbReference type="PIRSR" id="PIRSR601842-2"/>
    </source>
</evidence>
<keyword evidence="5 11" id="KW-0479">Metal-binding</keyword>
<dbReference type="Gene3D" id="3.10.170.10">
    <property type="match status" value="1"/>
</dbReference>
<dbReference type="InterPro" id="IPR027268">
    <property type="entry name" value="Peptidase_M4/M1_CTD_sf"/>
</dbReference>
<dbReference type="EC" id="3.4.24.-" evidence="12"/>
<dbReference type="OrthoDB" id="3227768at2759"/>
<dbReference type="GO" id="GO:0005576">
    <property type="term" value="C:extracellular region"/>
    <property type="evidence" value="ECO:0007669"/>
    <property type="project" value="UniProtKB-SubCell"/>
</dbReference>
<keyword evidence="14" id="KW-1185">Reference proteome</keyword>
<evidence type="ECO:0000256" key="8">
    <source>
        <dbReference type="ARBA" id="ARBA00023049"/>
    </source>
</evidence>
<dbReference type="Gene3D" id="1.10.390.10">
    <property type="entry name" value="Neutral Protease Domain 2"/>
    <property type="match status" value="1"/>
</dbReference>
<keyword evidence="7 11" id="KW-0862">Zinc</keyword>
<dbReference type="PANTHER" id="PTHR33478">
    <property type="entry name" value="EXTRACELLULAR METALLOPROTEINASE MEP"/>
    <property type="match status" value="1"/>
</dbReference>
<dbReference type="GO" id="GO:0004222">
    <property type="term" value="F:metalloendopeptidase activity"/>
    <property type="evidence" value="ECO:0007669"/>
    <property type="project" value="InterPro"/>
</dbReference>
<comment type="caution">
    <text evidence="13">The sequence shown here is derived from an EMBL/GenBank/DDBJ whole genome shotgun (WGS) entry which is preliminary data.</text>
</comment>
<comment type="similarity">
    <text evidence="2 12">Belongs to the peptidase M36 family.</text>
</comment>
<dbReference type="EMBL" id="JAAVMX010000001">
    <property type="protein sequence ID" value="KAF4513710.1"/>
    <property type="molecule type" value="Genomic_DNA"/>
</dbReference>
<dbReference type="InterPro" id="IPR050371">
    <property type="entry name" value="Fungal_virulence_M36"/>
</dbReference>
<reference evidence="13 14" key="1">
    <citation type="journal article" date="2020" name="Genome Biol. Evol.">
        <title>A new high-quality draft genome assembly of the Chinese cordyceps Ophiocordyceps sinensis.</title>
        <authorList>
            <person name="Shu R."/>
            <person name="Zhang J."/>
            <person name="Meng Q."/>
            <person name="Zhang H."/>
            <person name="Zhou G."/>
            <person name="Li M."/>
            <person name="Wu P."/>
            <person name="Zhao Y."/>
            <person name="Chen C."/>
            <person name="Qin Q."/>
        </authorList>
    </citation>
    <scope>NUCLEOTIDE SEQUENCE [LARGE SCALE GENOMIC DNA]</scope>
    <source>
        <strain evidence="13 14">IOZ07</strain>
    </source>
</reference>
<evidence type="ECO:0000313" key="13">
    <source>
        <dbReference type="EMBL" id="KAF4513710.1"/>
    </source>
</evidence>
<evidence type="ECO:0000256" key="7">
    <source>
        <dbReference type="ARBA" id="ARBA00022833"/>
    </source>
</evidence>
<dbReference type="Pfam" id="PF02128">
    <property type="entry name" value="Peptidase_M36"/>
    <property type="match status" value="1"/>
</dbReference>
<dbReference type="SUPFAM" id="SSF55486">
    <property type="entry name" value="Metalloproteases ('zincins'), catalytic domain"/>
    <property type="match status" value="1"/>
</dbReference>
<evidence type="ECO:0000256" key="1">
    <source>
        <dbReference type="ARBA" id="ARBA00004613"/>
    </source>
</evidence>
<keyword evidence="4 12" id="KW-0645">Protease</keyword>
<keyword evidence="3 12" id="KW-0964">Secreted</keyword>